<dbReference type="Proteomes" id="UP000599391">
    <property type="component" value="Unassembled WGS sequence"/>
</dbReference>
<dbReference type="RefSeq" id="WP_214438783.1">
    <property type="nucleotide sequence ID" value="NZ_JAECZB010000014.1"/>
</dbReference>
<dbReference type="Gene3D" id="2.60.40.10">
    <property type="entry name" value="Immunoglobulins"/>
    <property type="match status" value="1"/>
</dbReference>
<feature type="region of interest" description="Disordered" evidence="1">
    <location>
        <begin position="302"/>
        <end position="323"/>
    </location>
</feature>
<accession>A0A8J7HB92</accession>
<keyword evidence="3" id="KW-1185">Reference proteome</keyword>
<organism evidence="2 3">
    <name type="scientific">Atlanticothrix silvestris CENA357</name>
    <dbReference type="NCBI Taxonomy" id="1725252"/>
    <lineage>
        <taxon>Bacteria</taxon>
        <taxon>Bacillati</taxon>
        <taxon>Cyanobacteriota</taxon>
        <taxon>Cyanophyceae</taxon>
        <taxon>Nostocales</taxon>
        <taxon>Nodulariaceae</taxon>
        <taxon>Atlanticothrix</taxon>
        <taxon>Atlanticothrix silvestris</taxon>
    </lineage>
</organism>
<sequence length="323" mass="35242">MVCFKVKNLIPTLPKSINIALGVMGALALSMPPAIAINVGVSPPRFHIDMNSNKTRSQAIRVLNLDSQPVELKVYVQSWVMNEENKVQIVPPKEQSLEQWVVFTPSRFIIPPGGSQTVRFAIRPRVKPQSGEHRAVLYFEEIPKTISRSKGVTLVGKLGVAIYGYVGDIKRIGVLNAVNVDTKKDTLNAVFDISSQGNASVNMQGQYAIWPAAKYPGVEATKPIANLNKPEAKITEPVADAGVLPTTLVLPDTRRRVLLPITKTLPPGNYVLDINGQLNGVAIKKGIPFTVPVDAPLANKVSTQTQPAANKLRDSLKNPQRRR</sequence>
<dbReference type="SUPFAM" id="SSF49354">
    <property type="entry name" value="PapD-like"/>
    <property type="match status" value="1"/>
</dbReference>
<dbReference type="InterPro" id="IPR008962">
    <property type="entry name" value="PapD-like_sf"/>
</dbReference>
<evidence type="ECO:0000313" key="2">
    <source>
        <dbReference type="EMBL" id="MBH8552479.1"/>
    </source>
</evidence>
<proteinExistence type="predicted"/>
<reference evidence="2 3" key="1">
    <citation type="journal article" date="2021" name="Int. J. Syst. Evol. Microbiol.">
        <title>Amazonocrinis nigriterrae gen. nov., sp. nov., Atlanticothrix silvestris gen. nov., sp. nov. and Dendronalium phyllosphericum gen. nov., sp. nov., nostocacean cyanobacteria from Brazilian environments.</title>
        <authorList>
            <person name="Alvarenga D.O."/>
            <person name="Andreote A.P.D."/>
            <person name="Branco L.H.Z."/>
            <person name="Delbaje E."/>
            <person name="Cruz R.B."/>
            <person name="Varani A.M."/>
            <person name="Fiore M.F."/>
        </authorList>
    </citation>
    <scope>NUCLEOTIDE SEQUENCE [LARGE SCALE GENOMIC DNA]</scope>
    <source>
        <strain evidence="2 3">CENA357</strain>
    </source>
</reference>
<dbReference type="EMBL" id="JAECZB010000014">
    <property type="protein sequence ID" value="MBH8552479.1"/>
    <property type="molecule type" value="Genomic_DNA"/>
</dbReference>
<evidence type="ECO:0000256" key="1">
    <source>
        <dbReference type="SAM" id="MobiDB-lite"/>
    </source>
</evidence>
<name>A0A8J7HB92_9CYAN</name>
<protein>
    <submittedName>
        <fullName evidence="2">Fimbria/pilus periplasmic chaperone</fullName>
    </submittedName>
</protein>
<dbReference type="InterPro" id="IPR013783">
    <property type="entry name" value="Ig-like_fold"/>
</dbReference>
<evidence type="ECO:0000313" key="3">
    <source>
        <dbReference type="Proteomes" id="UP000599391"/>
    </source>
</evidence>
<comment type="caution">
    <text evidence="2">The sequence shown here is derived from an EMBL/GenBank/DDBJ whole genome shotgun (WGS) entry which is preliminary data.</text>
</comment>
<dbReference type="AlphaFoldDB" id="A0A8J7HB92"/>
<gene>
    <name evidence="2" type="ORF">I8751_08835</name>
</gene>